<dbReference type="GO" id="GO:0003700">
    <property type="term" value="F:DNA-binding transcription factor activity"/>
    <property type="evidence" value="ECO:0007669"/>
    <property type="project" value="InterPro"/>
</dbReference>
<feature type="region of interest" description="Disordered" evidence="5">
    <location>
        <begin position="754"/>
        <end position="779"/>
    </location>
</feature>
<dbReference type="GO" id="GO:0006351">
    <property type="term" value="P:DNA-templated transcription"/>
    <property type="evidence" value="ECO:0007669"/>
    <property type="project" value="InterPro"/>
</dbReference>
<keyword evidence="2" id="KW-0479">Metal-binding</keyword>
<evidence type="ECO:0000256" key="1">
    <source>
        <dbReference type="ARBA" id="ARBA00004123"/>
    </source>
</evidence>
<keyword evidence="8" id="KW-1185">Reference proteome</keyword>
<reference evidence="7" key="1">
    <citation type="journal article" date="2020" name="Stud. Mycol.">
        <title>101 Dothideomycetes genomes: a test case for predicting lifestyles and emergence of pathogens.</title>
        <authorList>
            <person name="Haridas S."/>
            <person name="Albert R."/>
            <person name="Binder M."/>
            <person name="Bloem J."/>
            <person name="Labutti K."/>
            <person name="Salamov A."/>
            <person name="Andreopoulos B."/>
            <person name="Baker S."/>
            <person name="Barry K."/>
            <person name="Bills G."/>
            <person name="Bluhm B."/>
            <person name="Cannon C."/>
            <person name="Castanera R."/>
            <person name="Culley D."/>
            <person name="Daum C."/>
            <person name="Ezra D."/>
            <person name="Gonzalez J."/>
            <person name="Henrissat B."/>
            <person name="Kuo A."/>
            <person name="Liang C."/>
            <person name="Lipzen A."/>
            <person name="Lutzoni F."/>
            <person name="Magnuson J."/>
            <person name="Mondo S."/>
            <person name="Nolan M."/>
            <person name="Ohm R."/>
            <person name="Pangilinan J."/>
            <person name="Park H.-J."/>
            <person name="Ramirez L."/>
            <person name="Alfaro M."/>
            <person name="Sun H."/>
            <person name="Tritt A."/>
            <person name="Yoshinaga Y."/>
            <person name="Zwiers L.-H."/>
            <person name="Turgeon B."/>
            <person name="Goodwin S."/>
            <person name="Spatafora J."/>
            <person name="Crous P."/>
            <person name="Grigoriev I."/>
        </authorList>
    </citation>
    <scope>NUCLEOTIDE SEQUENCE</scope>
    <source>
        <strain evidence="7">CBS 133067</strain>
    </source>
</reference>
<evidence type="ECO:0000256" key="4">
    <source>
        <dbReference type="ARBA" id="ARBA00023242"/>
    </source>
</evidence>
<comment type="caution">
    <text evidence="7">The sequence shown here is derived from an EMBL/GenBank/DDBJ whole genome shotgun (WGS) entry which is preliminary data.</text>
</comment>
<protein>
    <recommendedName>
        <fullName evidence="6">Xylanolytic transcriptional activator regulatory domain-containing protein</fullName>
    </recommendedName>
</protein>
<evidence type="ECO:0000313" key="7">
    <source>
        <dbReference type="EMBL" id="KAF2101835.1"/>
    </source>
</evidence>
<evidence type="ECO:0000259" key="6">
    <source>
        <dbReference type="Pfam" id="PF04082"/>
    </source>
</evidence>
<gene>
    <name evidence="7" type="ORF">NA57DRAFT_73276</name>
</gene>
<proteinExistence type="predicted"/>
<organism evidence="7 8">
    <name type="scientific">Rhizodiscina lignyota</name>
    <dbReference type="NCBI Taxonomy" id="1504668"/>
    <lineage>
        <taxon>Eukaryota</taxon>
        <taxon>Fungi</taxon>
        <taxon>Dikarya</taxon>
        <taxon>Ascomycota</taxon>
        <taxon>Pezizomycotina</taxon>
        <taxon>Dothideomycetes</taxon>
        <taxon>Pleosporomycetidae</taxon>
        <taxon>Aulographales</taxon>
        <taxon>Rhizodiscinaceae</taxon>
        <taxon>Rhizodiscina</taxon>
    </lineage>
</organism>
<evidence type="ECO:0000313" key="8">
    <source>
        <dbReference type="Proteomes" id="UP000799772"/>
    </source>
</evidence>
<accession>A0A9P4IM98</accession>
<dbReference type="GO" id="GO:0005634">
    <property type="term" value="C:nucleus"/>
    <property type="evidence" value="ECO:0007669"/>
    <property type="project" value="UniProtKB-SubCell"/>
</dbReference>
<evidence type="ECO:0000256" key="2">
    <source>
        <dbReference type="ARBA" id="ARBA00022723"/>
    </source>
</evidence>
<comment type="subcellular location">
    <subcellularLocation>
        <location evidence="1">Nucleus</location>
    </subcellularLocation>
</comment>
<evidence type="ECO:0000256" key="3">
    <source>
        <dbReference type="ARBA" id="ARBA00023125"/>
    </source>
</evidence>
<feature type="region of interest" description="Disordered" evidence="5">
    <location>
        <begin position="664"/>
        <end position="695"/>
    </location>
</feature>
<dbReference type="InterPro" id="IPR007219">
    <property type="entry name" value="XnlR_reg_dom"/>
</dbReference>
<feature type="compositionally biased region" description="Polar residues" evidence="5">
    <location>
        <begin position="13"/>
        <end position="29"/>
    </location>
</feature>
<dbReference type="PANTHER" id="PTHR46910:SF3">
    <property type="entry name" value="HALOTOLERANCE PROTEIN 9-RELATED"/>
    <property type="match status" value="1"/>
</dbReference>
<dbReference type="InterPro" id="IPR050987">
    <property type="entry name" value="AtrR-like"/>
</dbReference>
<dbReference type="GO" id="GO:0003677">
    <property type="term" value="F:DNA binding"/>
    <property type="evidence" value="ECO:0007669"/>
    <property type="project" value="UniProtKB-KW"/>
</dbReference>
<dbReference type="AlphaFoldDB" id="A0A9P4IM98"/>
<keyword evidence="4" id="KW-0539">Nucleus</keyword>
<feature type="region of interest" description="Disordered" evidence="5">
    <location>
        <begin position="11"/>
        <end position="34"/>
    </location>
</feature>
<dbReference type="EMBL" id="ML978123">
    <property type="protein sequence ID" value="KAF2101835.1"/>
    <property type="molecule type" value="Genomic_DNA"/>
</dbReference>
<sequence length="779" mass="86319">MNNRLILPCVPPNSEQQETRSLTGVQRNPNSKKPKRKIIAAACDACRKKKTRPQSNSYFHIELIPSSVQWSTSSLFGVHLPPLTLGTMLQVCYSLQSGSPAEVQATVAHIRNDPDFLAAVKTALRSSTNGSLGATTLSTTSTPRDIVQQLQHATDLPLSQPLQPPLEDSTTISFQSPPHAAAVLMTNATSSTSTHTNLNTSPYEGFLELPEKDIAYAAIINFYKCSGTLFHVFSREQGVEIWRAVYERGEINSPVRLAEMFGIIAIGSQYVNDETFAGLDVKSYHVAKSLLEDALEANRLAATKIIVCLAMYNIMNKNAVALSYIELGLSIVRRHGLHERVRSPNIPDITWWEMKRVWRTFMFLESWLTSTLGYTPAISNSILVVELLKEMEIPVDLGCRAFDTVQAEMTKVSILTARVVRVLFGSEAAGMNEIAAVTADLRQWHTNLALELHLEAVRISDAPPEVLVPINFIHMIYYGALMLIYRRVMLASAQRDDVLSVLTQDDMYPQVSVYCEDGMNAARSSATILGRLHDDNVIFKKCWLVIFHSFTAAVVILHDIARKLLRTKAAFGSKGDFTFVETCLRVLAFSAEMDPAAEKFLQTLQPYYDFLITQDGLTTLAQPSTWQLGSGPKGLSTVAQSLLELVCKPFGDKDTKRSVEPVPVMSDAHFSPPQHPNQTSNSILPPLPDRQPLPMKDRFRSDAQAALHGPEVPHLNGFARHDEGASTGINGYSHISNGLVAPSAIERMGWSMPRESLFDGPPSTTLVDEPWSKRRKRSY</sequence>
<dbReference type="Pfam" id="PF04082">
    <property type="entry name" value="Fungal_trans"/>
    <property type="match status" value="1"/>
</dbReference>
<keyword evidence="3" id="KW-0238">DNA-binding</keyword>
<name>A0A9P4IM98_9PEZI</name>
<dbReference type="PANTHER" id="PTHR46910">
    <property type="entry name" value="TRANSCRIPTION FACTOR PDR1"/>
    <property type="match status" value="1"/>
</dbReference>
<dbReference type="Proteomes" id="UP000799772">
    <property type="component" value="Unassembled WGS sequence"/>
</dbReference>
<dbReference type="OrthoDB" id="1919336at2759"/>
<dbReference type="CDD" id="cd12148">
    <property type="entry name" value="fungal_TF_MHR"/>
    <property type="match status" value="1"/>
</dbReference>
<feature type="domain" description="Xylanolytic transcriptional activator regulatory" evidence="6">
    <location>
        <begin position="262"/>
        <end position="389"/>
    </location>
</feature>
<evidence type="ECO:0000256" key="5">
    <source>
        <dbReference type="SAM" id="MobiDB-lite"/>
    </source>
</evidence>
<dbReference type="GO" id="GO:0008270">
    <property type="term" value="F:zinc ion binding"/>
    <property type="evidence" value="ECO:0007669"/>
    <property type="project" value="InterPro"/>
</dbReference>